<dbReference type="PROSITE" id="PS51420">
    <property type="entry name" value="RHO"/>
    <property type="match status" value="1"/>
</dbReference>
<organism evidence="3 4">
    <name type="scientific">Trichoplax adhaerens</name>
    <name type="common">Trichoplax reptans</name>
    <dbReference type="NCBI Taxonomy" id="10228"/>
    <lineage>
        <taxon>Eukaryota</taxon>
        <taxon>Metazoa</taxon>
        <taxon>Placozoa</taxon>
        <taxon>Uniplacotomia</taxon>
        <taxon>Trichoplacea</taxon>
        <taxon>Trichoplacidae</taxon>
        <taxon>Trichoplax</taxon>
    </lineage>
</organism>
<dbReference type="InParanoid" id="B3RPK3"/>
<dbReference type="Proteomes" id="UP000009022">
    <property type="component" value="Unassembled WGS sequence"/>
</dbReference>
<dbReference type="CTD" id="6750699"/>
<dbReference type="PROSITE" id="PS51421">
    <property type="entry name" value="RAS"/>
    <property type="match status" value="1"/>
</dbReference>
<dbReference type="PANTHER" id="PTHR24070">
    <property type="entry name" value="RAS, DI-RAS, AND RHEB FAMILY MEMBERS OF SMALL GTPASE SUPERFAMILY"/>
    <property type="match status" value="1"/>
</dbReference>
<dbReference type="eggNOG" id="KOG0395">
    <property type="taxonomic scope" value="Eukaryota"/>
</dbReference>
<dbReference type="RefSeq" id="XP_002110039.1">
    <property type="nucleotide sequence ID" value="XM_002110003.1"/>
</dbReference>
<sequence length="185" mass="20552">MPPKSRKLCVLGFRQVGKSSLIIQLVDNQFVASYDPTIGGSFEHTIKHRGIEYRTTIVDTAGQDEYAVLPQSYFMDIHGYILVYSITSNKSFEVVKDVREKLLDMTGTTHVPMILVGNKSDLHMERVISSEDGKKLANSWNATFVESTAKSHESAIQVFLGALEEIERVEGRLQGGQKGGDCTLI</sequence>
<proteinExistence type="predicted"/>
<dbReference type="KEGG" id="tad:TRIADDRAFT_53571"/>
<evidence type="ECO:0000313" key="3">
    <source>
        <dbReference type="EMBL" id="EDV28205.1"/>
    </source>
</evidence>
<dbReference type="SUPFAM" id="SSF52540">
    <property type="entry name" value="P-loop containing nucleoside triphosphate hydrolases"/>
    <property type="match status" value="1"/>
</dbReference>
<dbReference type="GO" id="GO:0005886">
    <property type="term" value="C:plasma membrane"/>
    <property type="evidence" value="ECO:0000318"/>
    <property type="project" value="GO_Central"/>
</dbReference>
<dbReference type="OMA" id="RGNISAN"/>
<reference evidence="3 4" key="1">
    <citation type="journal article" date="2008" name="Nature">
        <title>The Trichoplax genome and the nature of placozoans.</title>
        <authorList>
            <person name="Srivastava M."/>
            <person name="Begovic E."/>
            <person name="Chapman J."/>
            <person name="Putnam N.H."/>
            <person name="Hellsten U."/>
            <person name="Kawashima T."/>
            <person name="Kuo A."/>
            <person name="Mitros T."/>
            <person name="Salamov A."/>
            <person name="Carpenter M.L."/>
            <person name="Signorovitch A.Y."/>
            <person name="Moreno M.A."/>
            <person name="Kamm K."/>
            <person name="Grimwood J."/>
            <person name="Schmutz J."/>
            <person name="Shapiro H."/>
            <person name="Grigoriev I.V."/>
            <person name="Buss L.W."/>
            <person name="Schierwater B."/>
            <person name="Dellaporta S.L."/>
            <person name="Rokhsar D.S."/>
        </authorList>
    </citation>
    <scope>NUCLEOTIDE SEQUENCE [LARGE SCALE GENOMIC DNA]</scope>
    <source>
        <strain evidence="3 4">Grell-BS-1999</strain>
    </source>
</reference>
<keyword evidence="4" id="KW-1185">Reference proteome</keyword>
<dbReference type="AlphaFoldDB" id="B3RPK3"/>
<dbReference type="OrthoDB" id="25818at2759"/>
<dbReference type="InterPro" id="IPR001806">
    <property type="entry name" value="Small_GTPase"/>
</dbReference>
<protein>
    <recommendedName>
        <fullName evidence="5">Small monomeric GTPase</fullName>
    </recommendedName>
</protein>
<keyword evidence="2" id="KW-0342">GTP-binding</keyword>
<dbReference type="GO" id="GO:0019003">
    <property type="term" value="F:GDP binding"/>
    <property type="evidence" value="ECO:0000318"/>
    <property type="project" value="GO_Central"/>
</dbReference>
<dbReference type="GO" id="GO:0005525">
    <property type="term" value="F:GTP binding"/>
    <property type="evidence" value="ECO:0000318"/>
    <property type="project" value="GO_Central"/>
</dbReference>
<dbReference type="PRINTS" id="PR00449">
    <property type="entry name" value="RASTRNSFRMNG"/>
</dbReference>
<dbReference type="SMART" id="SM00175">
    <property type="entry name" value="RAB"/>
    <property type="match status" value="1"/>
</dbReference>
<dbReference type="NCBIfam" id="TIGR00231">
    <property type="entry name" value="small_GTP"/>
    <property type="match status" value="1"/>
</dbReference>
<dbReference type="EMBL" id="DS985242">
    <property type="protein sequence ID" value="EDV28205.1"/>
    <property type="molecule type" value="Genomic_DNA"/>
</dbReference>
<dbReference type="HOGENOM" id="CLU_041217_9_8_1"/>
<gene>
    <name evidence="3" type="ORF">TRIADDRAFT_53571</name>
</gene>
<dbReference type="InterPro" id="IPR005225">
    <property type="entry name" value="Small_GTP-bd"/>
</dbReference>
<dbReference type="GeneID" id="6750699"/>
<name>B3RPK3_TRIAD</name>
<dbReference type="Pfam" id="PF00071">
    <property type="entry name" value="Ras"/>
    <property type="match status" value="1"/>
</dbReference>
<evidence type="ECO:0000313" key="4">
    <source>
        <dbReference type="Proteomes" id="UP000009022"/>
    </source>
</evidence>
<dbReference type="SMART" id="SM00174">
    <property type="entry name" value="RHO"/>
    <property type="match status" value="1"/>
</dbReference>
<dbReference type="PROSITE" id="PS51419">
    <property type="entry name" value="RAB"/>
    <property type="match status" value="1"/>
</dbReference>
<dbReference type="FunCoup" id="B3RPK3">
    <property type="interactions" value="1950"/>
</dbReference>
<evidence type="ECO:0008006" key="5">
    <source>
        <dbReference type="Google" id="ProtNLM"/>
    </source>
</evidence>
<keyword evidence="1" id="KW-0547">Nucleotide-binding</keyword>
<dbReference type="GO" id="GO:0003924">
    <property type="term" value="F:GTPase activity"/>
    <property type="evidence" value="ECO:0000318"/>
    <property type="project" value="GO_Central"/>
</dbReference>
<dbReference type="GO" id="GO:0007264">
    <property type="term" value="P:small GTPase-mediated signal transduction"/>
    <property type="evidence" value="ECO:0000318"/>
    <property type="project" value="GO_Central"/>
</dbReference>
<dbReference type="SMART" id="SM00173">
    <property type="entry name" value="RAS"/>
    <property type="match status" value="1"/>
</dbReference>
<evidence type="ECO:0000256" key="2">
    <source>
        <dbReference type="ARBA" id="ARBA00023134"/>
    </source>
</evidence>
<dbReference type="PhylomeDB" id="B3RPK3"/>
<dbReference type="Gene3D" id="3.40.50.300">
    <property type="entry name" value="P-loop containing nucleotide triphosphate hydrolases"/>
    <property type="match status" value="1"/>
</dbReference>
<dbReference type="FunFam" id="3.40.50.300:FF:004723">
    <property type="entry name" value="GTP-binding protein Rheb"/>
    <property type="match status" value="1"/>
</dbReference>
<dbReference type="STRING" id="10228.B3RPK3"/>
<accession>B3RPK3</accession>
<dbReference type="InterPro" id="IPR020849">
    <property type="entry name" value="Small_GTPase_Ras-type"/>
</dbReference>
<dbReference type="InterPro" id="IPR027417">
    <property type="entry name" value="P-loop_NTPase"/>
</dbReference>
<evidence type="ECO:0000256" key="1">
    <source>
        <dbReference type="ARBA" id="ARBA00022741"/>
    </source>
</evidence>